<evidence type="ECO:0000256" key="1">
    <source>
        <dbReference type="SAM" id="Phobius"/>
    </source>
</evidence>
<dbReference type="InParanoid" id="A0A671U173"/>
<keyword evidence="1" id="KW-0812">Transmembrane</keyword>
<keyword evidence="1" id="KW-0472">Membrane</keyword>
<dbReference type="InterPro" id="IPR009079">
    <property type="entry name" value="4_helix_cytokine-like_core"/>
</dbReference>
<dbReference type="OMA" id="ECMRNIM"/>
<gene>
    <name evidence="2" type="primary">il12a</name>
</gene>
<reference evidence="2" key="2">
    <citation type="submission" date="2025-08" db="UniProtKB">
        <authorList>
            <consortium name="Ensembl"/>
        </authorList>
    </citation>
    <scope>IDENTIFICATION</scope>
</reference>
<evidence type="ECO:0000313" key="3">
    <source>
        <dbReference type="Proteomes" id="UP000472265"/>
    </source>
</evidence>
<evidence type="ECO:0000313" key="2">
    <source>
        <dbReference type="Ensembl" id="ENSSAUP00010007878.1"/>
    </source>
</evidence>
<feature type="transmembrane region" description="Helical" evidence="1">
    <location>
        <begin position="6"/>
        <end position="25"/>
    </location>
</feature>
<proteinExistence type="predicted"/>
<keyword evidence="1" id="KW-1133">Transmembrane helix</keyword>
<dbReference type="SUPFAM" id="SSF47266">
    <property type="entry name" value="4-helical cytokines"/>
    <property type="match status" value="1"/>
</dbReference>
<dbReference type="Ensembl" id="ENSSAUT00010008417.1">
    <property type="protein sequence ID" value="ENSSAUP00010007878.1"/>
    <property type="gene ID" value="ENSSAUG00010003912.1"/>
</dbReference>
<reference evidence="2" key="3">
    <citation type="submission" date="2025-09" db="UniProtKB">
        <authorList>
            <consortium name="Ensembl"/>
        </authorList>
    </citation>
    <scope>IDENTIFICATION</scope>
</reference>
<keyword evidence="3" id="KW-1185">Reference proteome</keyword>
<dbReference type="AlphaFoldDB" id="A0A671U173"/>
<dbReference type="Proteomes" id="UP000472265">
    <property type="component" value="Chromosome 2"/>
</dbReference>
<name>A0A671U173_SPAAU</name>
<sequence length="206" mass="23153">MFALVLPFNVIIFNVFIYVCVLLLLTSSWRAASGLPLRTLSPERCEECSSLFRSLLLNISGLPKNTLCYGIPPSKAVVKSTADTVLACAPTQHSGCMMQRNSSFSESECMRNIMKDLAHYDAVIQSYLRIAHVPLLNPTLGIIQDLRKKCSPMADGDNDASEVFFSWKNDSFMDRQEMCKMMRGFYARLITINRAMGYISSGDHRM</sequence>
<dbReference type="GeneTree" id="ENSGT00390000016906"/>
<accession>A0A671U173</accession>
<dbReference type="Gene3D" id="1.20.1250.10">
    <property type="match status" value="1"/>
</dbReference>
<protein>
    <submittedName>
        <fullName evidence="2">Interleukin 12a</fullName>
    </submittedName>
</protein>
<organism evidence="2 3">
    <name type="scientific">Sparus aurata</name>
    <name type="common">Gilthead sea bream</name>
    <dbReference type="NCBI Taxonomy" id="8175"/>
    <lineage>
        <taxon>Eukaryota</taxon>
        <taxon>Metazoa</taxon>
        <taxon>Chordata</taxon>
        <taxon>Craniata</taxon>
        <taxon>Vertebrata</taxon>
        <taxon>Euteleostomi</taxon>
        <taxon>Actinopterygii</taxon>
        <taxon>Neopterygii</taxon>
        <taxon>Teleostei</taxon>
        <taxon>Neoteleostei</taxon>
        <taxon>Acanthomorphata</taxon>
        <taxon>Eupercaria</taxon>
        <taxon>Spariformes</taxon>
        <taxon>Sparidae</taxon>
        <taxon>Sparus</taxon>
    </lineage>
</organism>
<reference evidence="2" key="1">
    <citation type="submission" date="2021-04" db="EMBL/GenBank/DDBJ databases">
        <authorList>
            <consortium name="Wellcome Sanger Institute Data Sharing"/>
        </authorList>
    </citation>
    <scope>NUCLEOTIDE SEQUENCE [LARGE SCALE GENOMIC DNA]</scope>
</reference>